<dbReference type="Pfam" id="PF01555">
    <property type="entry name" value="N6_N4_Mtase"/>
    <property type="match status" value="1"/>
</dbReference>
<dbReference type="Gene3D" id="3.40.50.150">
    <property type="entry name" value="Vaccinia Virus protein VP39"/>
    <property type="match status" value="1"/>
</dbReference>
<comment type="caution">
    <text evidence="8">The sequence shown here is derived from an EMBL/GenBank/DDBJ whole genome shotgun (WGS) entry which is preliminary data.</text>
</comment>
<keyword evidence="5" id="KW-0949">S-adenosyl-L-methionine</keyword>
<evidence type="ECO:0000256" key="6">
    <source>
        <dbReference type="ARBA" id="ARBA00047942"/>
    </source>
</evidence>
<dbReference type="InterPro" id="IPR002941">
    <property type="entry name" value="DNA_methylase_N4/N6"/>
</dbReference>
<comment type="catalytic activity">
    <reaction evidence="6">
        <text>a 2'-deoxyadenosine in DNA + S-adenosyl-L-methionine = an N(6)-methyl-2'-deoxyadenosine in DNA + S-adenosyl-L-homocysteine + H(+)</text>
        <dbReference type="Rhea" id="RHEA:15197"/>
        <dbReference type="Rhea" id="RHEA-COMP:12418"/>
        <dbReference type="Rhea" id="RHEA-COMP:12419"/>
        <dbReference type="ChEBI" id="CHEBI:15378"/>
        <dbReference type="ChEBI" id="CHEBI:57856"/>
        <dbReference type="ChEBI" id="CHEBI:59789"/>
        <dbReference type="ChEBI" id="CHEBI:90615"/>
        <dbReference type="ChEBI" id="CHEBI:90616"/>
        <dbReference type="EC" id="2.1.1.72"/>
    </reaction>
</comment>
<evidence type="ECO:0000313" key="8">
    <source>
        <dbReference type="EMBL" id="GAA4074147.1"/>
    </source>
</evidence>
<dbReference type="PROSITE" id="PS00092">
    <property type="entry name" value="N6_MTASE"/>
    <property type="match status" value="1"/>
</dbReference>
<dbReference type="InterPro" id="IPR002052">
    <property type="entry name" value="DNA_methylase_N6_adenine_CS"/>
</dbReference>
<evidence type="ECO:0000259" key="7">
    <source>
        <dbReference type="Pfam" id="PF01555"/>
    </source>
</evidence>
<keyword evidence="9" id="KW-1185">Reference proteome</keyword>
<organism evidence="8 9">
    <name type="scientific">Flavobacterium cheonanense</name>
    <dbReference type="NCBI Taxonomy" id="706183"/>
    <lineage>
        <taxon>Bacteria</taxon>
        <taxon>Pseudomonadati</taxon>
        <taxon>Bacteroidota</taxon>
        <taxon>Flavobacteriia</taxon>
        <taxon>Flavobacteriales</taxon>
        <taxon>Flavobacteriaceae</taxon>
        <taxon>Flavobacterium</taxon>
    </lineage>
</organism>
<name>A0ABP7VV51_9FLAO</name>
<evidence type="ECO:0000256" key="5">
    <source>
        <dbReference type="ARBA" id="ARBA00022691"/>
    </source>
</evidence>
<evidence type="ECO:0000256" key="3">
    <source>
        <dbReference type="ARBA" id="ARBA00022603"/>
    </source>
</evidence>
<dbReference type="Proteomes" id="UP001500367">
    <property type="component" value="Unassembled WGS sequence"/>
</dbReference>
<accession>A0ABP7VV51</accession>
<dbReference type="PRINTS" id="PR00506">
    <property type="entry name" value="D21N6MTFRASE"/>
</dbReference>
<protein>
    <recommendedName>
        <fullName evidence="2">site-specific DNA-methyltransferase (adenine-specific)</fullName>
        <ecNumber evidence="2">2.1.1.72</ecNumber>
    </recommendedName>
</protein>
<dbReference type="EMBL" id="BAABCT010000005">
    <property type="protein sequence ID" value="GAA4074147.1"/>
    <property type="molecule type" value="Genomic_DNA"/>
</dbReference>
<dbReference type="EC" id="2.1.1.72" evidence="2"/>
<keyword evidence="4" id="KW-0808">Transferase</keyword>
<evidence type="ECO:0000256" key="1">
    <source>
        <dbReference type="ARBA" id="ARBA00006594"/>
    </source>
</evidence>
<dbReference type="SUPFAM" id="SSF53335">
    <property type="entry name" value="S-adenosyl-L-methionine-dependent methyltransferases"/>
    <property type="match status" value="1"/>
</dbReference>
<sequence length="596" mass="68865">MNKKDLISKIKTLTDISTEERAYLIDLVNTKKKYGIVWENKTEDVEEQLRSMLPVLNEIKDKAIVNSAEHPNHILIEGDNLHALTALTFTHEGKIDVIYIDPPYNTGNKDWKYNNDYVDSEDNFRHSKWLSMMKSRLSLAKNLLSEKGIIICAIDHYELFTLGCLMDEIFREENRIGIVSVIHKPEGRNQEKFFGTSNEFALFYSKNKSICNFQKVVLDEQIQNQYDLTDEIGQFKLETFIRKNRGEQGIDTGLRINRPNSWYPLFVNRDTLEISLNKDNEQYIEILPIGNNNQERTWDASEENVQQKIQNKVLVAKKEKDSTIKIYVKKYANQVIKTHWIDSKYHAVTYGTRVLTDIIGAGKFNFPKSLFLIRDILKLVSSENAIILDFFAGSGTTLHATMALNEEDGGNRQCILVTNNENNICEEVTYERNKRVIEGYSNAKGIAIEGLKNNNLRYFKAGFVPSERNEVNRRKLTQESTDLLCIKENCYGNVSKEFMINEKEAKLFTNGLGKYMLVLYHSRNQMEVIEKLTAIIPTIATKEKIKLYAFSPEKETIEEDFFSVANKIEAVPLPDSIYNAYRATFRTLKLDKTHKQ</sequence>
<dbReference type="InterPro" id="IPR029063">
    <property type="entry name" value="SAM-dependent_MTases_sf"/>
</dbReference>
<gene>
    <name evidence="8" type="ORF">GCM10022389_19610</name>
</gene>
<evidence type="ECO:0000313" key="9">
    <source>
        <dbReference type="Proteomes" id="UP001500367"/>
    </source>
</evidence>
<dbReference type="InterPro" id="IPR002295">
    <property type="entry name" value="N4/N6-MTase_EcoPI_Mod-like"/>
</dbReference>
<reference evidence="9" key="1">
    <citation type="journal article" date="2019" name="Int. J. Syst. Evol. Microbiol.">
        <title>The Global Catalogue of Microorganisms (GCM) 10K type strain sequencing project: providing services to taxonomists for standard genome sequencing and annotation.</title>
        <authorList>
            <consortium name="The Broad Institute Genomics Platform"/>
            <consortium name="The Broad Institute Genome Sequencing Center for Infectious Disease"/>
            <person name="Wu L."/>
            <person name="Ma J."/>
        </authorList>
    </citation>
    <scope>NUCLEOTIDE SEQUENCE [LARGE SCALE GENOMIC DNA]</scope>
    <source>
        <strain evidence="9">JCM 17069</strain>
    </source>
</reference>
<evidence type="ECO:0000256" key="4">
    <source>
        <dbReference type="ARBA" id="ARBA00022679"/>
    </source>
</evidence>
<keyword evidence="3" id="KW-0489">Methyltransferase</keyword>
<evidence type="ECO:0000256" key="2">
    <source>
        <dbReference type="ARBA" id="ARBA00011900"/>
    </source>
</evidence>
<comment type="similarity">
    <text evidence="1">Belongs to the N(4)/N(6)-methyltransferase family.</text>
</comment>
<dbReference type="RefSeq" id="WP_344816532.1">
    <property type="nucleotide sequence ID" value="NZ_BAABCT010000005.1"/>
</dbReference>
<feature type="domain" description="DNA methylase N-4/N-6" evidence="7">
    <location>
        <begin position="95"/>
        <end position="414"/>
    </location>
</feature>
<proteinExistence type="inferred from homology"/>